<dbReference type="Proteomes" id="UP000030742">
    <property type="component" value="Unassembled WGS sequence"/>
</dbReference>
<dbReference type="HOGENOM" id="CLU_089574_13_3_1"/>
<dbReference type="KEGG" id="dpa:109540895"/>
<organism evidence="2">
    <name type="scientific">Dendroctonus ponderosae</name>
    <name type="common">Mountain pine beetle</name>
    <dbReference type="NCBI Taxonomy" id="77166"/>
    <lineage>
        <taxon>Eukaryota</taxon>
        <taxon>Metazoa</taxon>
        <taxon>Ecdysozoa</taxon>
        <taxon>Arthropoda</taxon>
        <taxon>Hexapoda</taxon>
        <taxon>Insecta</taxon>
        <taxon>Pterygota</taxon>
        <taxon>Neoptera</taxon>
        <taxon>Endopterygota</taxon>
        <taxon>Coleoptera</taxon>
        <taxon>Polyphaga</taxon>
        <taxon>Cucujiformia</taxon>
        <taxon>Curculionidae</taxon>
        <taxon>Scolytinae</taxon>
        <taxon>Dendroctonus</taxon>
    </lineage>
</organism>
<dbReference type="OMA" id="ANYGIVK"/>
<dbReference type="Gene3D" id="3.40.250.10">
    <property type="entry name" value="Rhodanese-like domain"/>
    <property type="match status" value="1"/>
</dbReference>
<feature type="domain" description="Rhodanese" evidence="1">
    <location>
        <begin position="19"/>
        <end position="118"/>
    </location>
</feature>
<dbReference type="EMBL" id="KB631792">
    <property type="protein sequence ID" value="ERL86115.1"/>
    <property type="molecule type" value="Genomic_DNA"/>
</dbReference>
<dbReference type="InterPro" id="IPR001763">
    <property type="entry name" value="Rhodanese-like_dom"/>
</dbReference>
<evidence type="ECO:0000313" key="6">
    <source>
        <dbReference type="Proteomes" id="UP000030742"/>
    </source>
</evidence>
<dbReference type="PANTHER" id="PTHR44086:SF10">
    <property type="entry name" value="THIOSULFATE SULFURTRANSFERASE_RHODANESE-LIKE DOMAIN-CONTAINING PROTEIN 3"/>
    <property type="match status" value="1"/>
</dbReference>
<evidence type="ECO:0000259" key="1">
    <source>
        <dbReference type="PROSITE" id="PS50206"/>
    </source>
</evidence>
<accession>N6T2A5</accession>
<gene>
    <name evidence="4" type="primary">109540895</name>
    <name evidence="3" type="ORF">D910_03529</name>
    <name evidence="2" type="ORF">YQE_09231</name>
</gene>
<dbReference type="SUPFAM" id="SSF52821">
    <property type="entry name" value="Rhodanese/Cell cycle control phosphatase"/>
    <property type="match status" value="1"/>
</dbReference>
<dbReference type="SMART" id="SM00450">
    <property type="entry name" value="RHOD"/>
    <property type="match status" value="1"/>
</dbReference>
<name>N6T2A5_DENPD</name>
<sequence>MTSVNWQECDFAEINKARNDPTKLVIDVREMEELRNGQIAGSINIPLGAVPWALGPETSSDTFKRQYSAAKPEKECPIIFTCRSGVRSRKAQQEAIKLGYSNVTNYTGGWLDWEEKTKNKPTHQIS</sequence>
<keyword evidence="5" id="KW-1185">Reference proteome</keyword>
<feature type="non-terminal residue" evidence="2">
    <location>
        <position position="1"/>
    </location>
</feature>
<dbReference type="EnsemblMetazoa" id="XM_019909420.1">
    <property type="protein sequence ID" value="XP_019764979.1"/>
    <property type="gene ID" value="LOC109540895"/>
</dbReference>
<dbReference type="PROSITE" id="PS50206">
    <property type="entry name" value="RHODANESE_3"/>
    <property type="match status" value="1"/>
</dbReference>
<dbReference type="EMBL" id="KB741077">
    <property type="protein sequence ID" value="ENN74259.1"/>
    <property type="molecule type" value="Genomic_DNA"/>
</dbReference>
<reference evidence="5 6" key="1">
    <citation type="journal article" date="2013" name="Genome Biol.">
        <title>Draft genome of the mountain pine beetle, Dendroctonus ponderosae Hopkins, a major forest pest.</title>
        <authorList>
            <person name="Keeling C.I."/>
            <person name="Yuen M.M."/>
            <person name="Liao N.Y."/>
            <person name="Docking T.R."/>
            <person name="Chan S.K."/>
            <person name="Taylor G.A."/>
            <person name="Palmquist D.L."/>
            <person name="Jackman S.D."/>
            <person name="Nguyen A."/>
            <person name="Li M."/>
            <person name="Henderson H."/>
            <person name="Janes J.K."/>
            <person name="Zhao Y."/>
            <person name="Pandoh P."/>
            <person name="Moore R."/>
            <person name="Sperling F.A."/>
            <person name="Huber D.P."/>
            <person name="Birol I."/>
            <person name="Jones S.J."/>
            <person name="Bohlmann J."/>
        </authorList>
    </citation>
    <scope>NUCLEOTIDE SEQUENCE</scope>
</reference>
<dbReference type="AlphaFoldDB" id="N6T2A5"/>
<dbReference type="STRING" id="77166.N6T2A5"/>
<reference evidence="4" key="2">
    <citation type="submission" date="2024-08" db="UniProtKB">
        <authorList>
            <consortium name="EnsemblMetazoa"/>
        </authorList>
    </citation>
    <scope>IDENTIFICATION</scope>
</reference>
<evidence type="ECO:0000313" key="3">
    <source>
        <dbReference type="EMBL" id="ERL86115.1"/>
    </source>
</evidence>
<dbReference type="OrthoDB" id="566238at2759"/>
<evidence type="ECO:0000313" key="5">
    <source>
        <dbReference type="Proteomes" id="UP000019118"/>
    </source>
</evidence>
<protein>
    <recommendedName>
        <fullName evidence="1">Rhodanese domain-containing protein</fullName>
    </recommendedName>
</protein>
<dbReference type="Proteomes" id="UP000019118">
    <property type="component" value="Unassembled WGS sequence"/>
</dbReference>
<dbReference type="Pfam" id="PF00581">
    <property type="entry name" value="Rhodanese"/>
    <property type="match status" value="1"/>
</dbReference>
<proteinExistence type="predicted"/>
<evidence type="ECO:0000313" key="4">
    <source>
        <dbReference type="EnsemblMetazoa" id="XP_019764979.1"/>
    </source>
</evidence>
<dbReference type="InterPro" id="IPR036873">
    <property type="entry name" value="Rhodanese-like_dom_sf"/>
</dbReference>
<evidence type="ECO:0000313" key="2">
    <source>
        <dbReference type="EMBL" id="ENN74259.1"/>
    </source>
</evidence>
<dbReference type="PANTHER" id="PTHR44086">
    <property type="entry name" value="THIOSULFATE SULFURTRANSFERASE RDL2, MITOCHONDRIAL-RELATED"/>
    <property type="match status" value="1"/>
</dbReference>